<dbReference type="Gene3D" id="3.40.50.2300">
    <property type="match status" value="1"/>
</dbReference>
<dbReference type="Proteomes" id="UP000199550">
    <property type="component" value="Unassembled WGS sequence"/>
</dbReference>
<dbReference type="Gene3D" id="3.30.450.20">
    <property type="entry name" value="PAS domain"/>
    <property type="match status" value="2"/>
</dbReference>
<dbReference type="InterPro" id="IPR003661">
    <property type="entry name" value="HisK_dim/P_dom"/>
</dbReference>
<evidence type="ECO:0000256" key="4">
    <source>
        <dbReference type="ARBA" id="ARBA00022679"/>
    </source>
</evidence>
<dbReference type="Pfam" id="PF02518">
    <property type="entry name" value="HATPase_c"/>
    <property type="match status" value="1"/>
</dbReference>
<evidence type="ECO:0000259" key="9">
    <source>
        <dbReference type="PROSITE" id="PS50110"/>
    </source>
</evidence>
<keyword evidence="3" id="KW-0597">Phosphoprotein</keyword>
<dbReference type="PROSITE" id="PS50109">
    <property type="entry name" value="HIS_KIN"/>
    <property type="match status" value="1"/>
</dbReference>
<evidence type="ECO:0000259" key="8">
    <source>
        <dbReference type="PROSITE" id="PS50109"/>
    </source>
</evidence>
<dbReference type="OrthoDB" id="9764438at2"/>
<dbReference type="PANTHER" id="PTHR43047:SF9">
    <property type="entry name" value="HISTIDINE KINASE"/>
    <property type="match status" value="1"/>
</dbReference>
<evidence type="ECO:0000256" key="3">
    <source>
        <dbReference type="ARBA" id="ARBA00022553"/>
    </source>
</evidence>
<dbReference type="PANTHER" id="PTHR43047">
    <property type="entry name" value="TWO-COMPONENT HISTIDINE PROTEIN KINASE"/>
    <property type="match status" value="1"/>
</dbReference>
<proteinExistence type="predicted"/>
<comment type="catalytic activity">
    <reaction evidence="1">
        <text>ATP + protein L-histidine = ADP + protein N-phospho-L-histidine.</text>
        <dbReference type="EC" id="2.7.13.3"/>
    </reaction>
</comment>
<feature type="coiled-coil region" evidence="7">
    <location>
        <begin position="334"/>
        <end position="361"/>
    </location>
</feature>
<evidence type="ECO:0000256" key="5">
    <source>
        <dbReference type="ARBA" id="ARBA00022777"/>
    </source>
</evidence>
<dbReference type="RefSeq" id="WP_090190390.1">
    <property type="nucleotide sequence ID" value="NZ_FOTF01000015.1"/>
</dbReference>
<keyword evidence="5 10" id="KW-0418">Kinase</keyword>
<evidence type="ECO:0000256" key="2">
    <source>
        <dbReference type="ARBA" id="ARBA00012438"/>
    </source>
</evidence>
<dbReference type="SUPFAM" id="SSF55874">
    <property type="entry name" value="ATPase domain of HSP90 chaperone/DNA topoisomerase II/histidine kinase"/>
    <property type="match status" value="1"/>
</dbReference>
<dbReference type="InterPro" id="IPR035965">
    <property type="entry name" value="PAS-like_dom_sf"/>
</dbReference>
<dbReference type="Pfam" id="PF00512">
    <property type="entry name" value="HisKA"/>
    <property type="match status" value="1"/>
</dbReference>
<name>A0A1I4H1Q9_9RHOB</name>
<dbReference type="InterPro" id="IPR005467">
    <property type="entry name" value="His_kinase_dom"/>
</dbReference>
<keyword evidence="11" id="KW-1185">Reference proteome</keyword>
<dbReference type="GO" id="GO:0000155">
    <property type="term" value="F:phosphorelay sensor kinase activity"/>
    <property type="evidence" value="ECO:0007669"/>
    <property type="project" value="InterPro"/>
</dbReference>
<dbReference type="SUPFAM" id="SSF47384">
    <property type="entry name" value="Homodimeric domain of signal transducing histidine kinase"/>
    <property type="match status" value="1"/>
</dbReference>
<dbReference type="CDD" id="cd00075">
    <property type="entry name" value="HATPase"/>
    <property type="match status" value="1"/>
</dbReference>
<dbReference type="AlphaFoldDB" id="A0A1I4H1Q9"/>
<dbReference type="GO" id="GO:0009927">
    <property type="term" value="F:histidine phosphotransfer kinase activity"/>
    <property type="evidence" value="ECO:0007669"/>
    <property type="project" value="TreeGrafter"/>
</dbReference>
<reference evidence="11" key="1">
    <citation type="submission" date="2016-10" db="EMBL/GenBank/DDBJ databases">
        <authorList>
            <person name="Varghese N."/>
            <person name="Submissions S."/>
        </authorList>
    </citation>
    <scope>NUCLEOTIDE SEQUENCE [LARGE SCALE GENOMIC DNA]</scope>
    <source>
        <strain evidence="11">DSM 16199</strain>
    </source>
</reference>
<dbReference type="Pfam" id="PF12860">
    <property type="entry name" value="PAS_7"/>
    <property type="match status" value="2"/>
</dbReference>
<dbReference type="InterPro" id="IPR003594">
    <property type="entry name" value="HATPase_dom"/>
</dbReference>
<dbReference type="InterPro" id="IPR004358">
    <property type="entry name" value="Sig_transdc_His_kin-like_C"/>
</dbReference>
<dbReference type="SUPFAM" id="SSF52172">
    <property type="entry name" value="CheY-like"/>
    <property type="match status" value="1"/>
</dbReference>
<sequence>MTTESLINPADSTLRQNEKLLTISAALIRRVEQMNNDSDAAYAQFQRAVLLEDTVRARTRELEHALELLNQSNAELAEAKRTTDTARRDLSNAIETIGEGFALFDPSDVMVLCNSRFASAITGVVPQLKPGMTFAQYVHLVSRSPSLRLPEGVSPDDWVAQRTLRHGDDQVVFNVHMTGDRWLQVSEQRTPDRQTVIMQTDVTDIIRLEREERSRMMDDHTALIRATLDHIHQGVCIFNGDNRLVGWNSQVAGMLSLKLAQFRVGADFDFLFRRLQDEVRIQTGTRPAEILAWVQRPGARPPLRFEVRQRQGKVFDIFAQDMPDRGFVISFTDVTAERQAAEKLRAANDLLEARVEARTAEIAVALADAERANASKSRFVAAASHDLLQPLSAAKLYCASLADDTLAPGQQNALSKALSALGSVEEIIGALLDISQLDSGKAPVRLSAVDLGRILRQLGDELRPAASAKGLELRIRPSTAMVQTDASYLRRILQNLIGNAIRYTEAGRILVGTRVSGDGVRIEVWDTGPGIPEVEQENIYKEFHRIDPVANTGNGLGLGLAIVERACALLDHHHGMRTAVGRGTCFHLTVPLVPALSRDPAMLPERVPEAGVDMAGQIVLLVEPDAAMRRALAALMERWGVQVLDVASGVEAAALLSEIELTPDAMLLGDPADDSVAGLALIAGLRAQFGPIPCRLLTADRAPGIGAACAAAGVSLLQRPVDPAALQFFLRAVRVPT</sequence>
<evidence type="ECO:0000313" key="10">
    <source>
        <dbReference type="EMBL" id="SFL36105.1"/>
    </source>
</evidence>
<dbReference type="GO" id="GO:0005886">
    <property type="term" value="C:plasma membrane"/>
    <property type="evidence" value="ECO:0007669"/>
    <property type="project" value="TreeGrafter"/>
</dbReference>
<evidence type="ECO:0000256" key="7">
    <source>
        <dbReference type="SAM" id="Coils"/>
    </source>
</evidence>
<dbReference type="InterPro" id="IPR011006">
    <property type="entry name" value="CheY-like_superfamily"/>
</dbReference>
<dbReference type="PROSITE" id="PS50110">
    <property type="entry name" value="RESPONSE_REGULATORY"/>
    <property type="match status" value="1"/>
</dbReference>
<dbReference type="STRING" id="195913.SAMN04488004_11567"/>
<dbReference type="Gene3D" id="1.10.287.130">
    <property type="match status" value="1"/>
</dbReference>
<dbReference type="EMBL" id="FOTF01000015">
    <property type="protein sequence ID" value="SFL36105.1"/>
    <property type="molecule type" value="Genomic_DNA"/>
</dbReference>
<dbReference type="InterPro" id="IPR001789">
    <property type="entry name" value="Sig_transdc_resp-reg_receiver"/>
</dbReference>
<keyword evidence="4" id="KW-0808">Transferase</keyword>
<dbReference type="InterPro" id="IPR036097">
    <property type="entry name" value="HisK_dim/P_sf"/>
</dbReference>
<accession>A0A1I4H1Q9</accession>
<gene>
    <name evidence="10" type="ORF">SAMN04488004_11567</name>
</gene>
<organism evidence="10 11">
    <name type="scientific">Loktanella salsilacus</name>
    <dbReference type="NCBI Taxonomy" id="195913"/>
    <lineage>
        <taxon>Bacteria</taxon>
        <taxon>Pseudomonadati</taxon>
        <taxon>Pseudomonadota</taxon>
        <taxon>Alphaproteobacteria</taxon>
        <taxon>Rhodobacterales</taxon>
        <taxon>Roseobacteraceae</taxon>
        <taxon>Loktanella</taxon>
    </lineage>
</organism>
<dbReference type="SMART" id="SM00388">
    <property type="entry name" value="HisKA"/>
    <property type="match status" value="1"/>
</dbReference>
<keyword evidence="7" id="KW-0175">Coiled coil</keyword>
<dbReference type="CDD" id="cd00082">
    <property type="entry name" value="HisKA"/>
    <property type="match status" value="1"/>
</dbReference>
<dbReference type="Gene3D" id="3.30.565.10">
    <property type="entry name" value="Histidine kinase-like ATPase, C-terminal domain"/>
    <property type="match status" value="1"/>
</dbReference>
<evidence type="ECO:0000256" key="6">
    <source>
        <dbReference type="PROSITE-ProRule" id="PRU00169"/>
    </source>
</evidence>
<dbReference type="InterPro" id="IPR036890">
    <property type="entry name" value="HATPase_C_sf"/>
</dbReference>
<dbReference type="SUPFAM" id="SSF55785">
    <property type="entry name" value="PYP-like sensor domain (PAS domain)"/>
    <property type="match status" value="1"/>
</dbReference>
<dbReference type="PRINTS" id="PR00344">
    <property type="entry name" value="BCTRLSENSOR"/>
</dbReference>
<dbReference type="EC" id="2.7.13.3" evidence="2"/>
<dbReference type="FunFam" id="3.30.565.10:FF:000049">
    <property type="entry name" value="Two-component sensor histidine kinase"/>
    <property type="match status" value="1"/>
</dbReference>
<dbReference type="SMART" id="SM00387">
    <property type="entry name" value="HATPase_c"/>
    <property type="match status" value="1"/>
</dbReference>
<evidence type="ECO:0000313" key="11">
    <source>
        <dbReference type="Proteomes" id="UP000199550"/>
    </source>
</evidence>
<feature type="coiled-coil region" evidence="7">
    <location>
        <begin position="59"/>
        <end position="89"/>
    </location>
</feature>
<evidence type="ECO:0000256" key="1">
    <source>
        <dbReference type="ARBA" id="ARBA00000085"/>
    </source>
</evidence>
<comment type="caution">
    <text evidence="6">Lacks conserved residue(s) required for the propagation of feature annotation.</text>
</comment>
<feature type="domain" description="Histidine kinase" evidence="8">
    <location>
        <begin position="382"/>
        <end position="594"/>
    </location>
</feature>
<feature type="domain" description="Response regulatory" evidence="9">
    <location>
        <begin position="618"/>
        <end position="734"/>
    </location>
</feature>
<protein>
    <recommendedName>
        <fullName evidence="2">histidine kinase</fullName>
        <ecNumber evidence="2">2.7.13.3</ecNumber>
    </recommendedName>
</protein>